<sequence>MEARRRITEFGVVAEITRSILLEPRALREENLDREISEYADKCHLYLIGHRPMTVIDPNSMKVTDDMLEGRFISYENSEDAIVDCRWRQPHLHGGASVQSTWPHNVIRILDSNGKQISRGNASYFLQWAMAQSTSDSQRLPVDAQFLDLTVAYVGKAYGTEGERGAMKRLQAHSTLQRVLAELPPDRECWLILLGSDRQTNYTSIIPSGEKGDAADLEDDQHLKRGTSSQLAEGILIDILEGCLIKYFQPRYNVQLKKTFPHAAAKPLSEVYSRDLNLVGFDLDVRHLGLRLRSEGVDPSFEHGAMYELHNPAIRKNMFDFVDDIEVLRKRRGE</sequence>
<keyword evidence="2" id="KW-1185">Reference proteome</keyword>
<organism evidence="1 2">
    <name type="scientific">Streptomyces poriferorum</name>
    <dbReference type="NCBI Taxonomy" id="2798799"/>
    <lineage>
        <taxon>Bacteria</taxon>
        <taxon>Bacillati</taxon>
        <taxon>Actinomycetota</taxon>
        <taxon>Actinomycetes</taxon>
        <taxon>Kitasatosporales</taxon>
        <taxon>Streptomycetaceae</taxon>
        <taxon>Streptomyces</taxon>
    </lineage>
</organism>
<gene>
    <name evidence="1" type="ORF">P8A19_27590</name>
</gene>
<reference evidence="1 2" key="1">
    <citation type="submission" date="2023-03" db="EMBL/GenBank/DDBJ databases">
        <title>Isolation and description of six Streptomyces strains from soil environments, able to metabolize different microbial glucans.</title>
        <authorList>
            <person name="Widen T."/>
            <person name="Larsbrink J."/>
        </authorList>
    </citation>
    <scope>NUCLEOTIDE SEQUENCE [LARGE SCALE GENOMIC DNA]</scope>
    <source>
        <strain evidence="1 2">Alt2</strain>
    </source>
</reference>
<dbReference type="RefSeq" id="WP_306070097.1">
    <property type="nucleotide sequence ID" value="NZ_CP120988.1"/>
</dbReference>
<evidence type="ECO:0000313" key="1">
    <source>
        <dbReference type="EMBL" id="WLQ58959.1"/>
    </source>
</evidence>
<evidence type="ECO:0000313" key="2">
    <source>
        <dbReference type="Proteomes" id="UP001235744"/>
    </source>
</evidence>
<name>A0ABY9IW51_9ACTN</name>
<dbReference type="EMBL" id="CP120988">
    <property type="protein sequence ID" value="WLQ58959.1"/>
    <property type="molecule type" value="Genomic_DNA"/>
</dbReference>
<accession>A0ABY9IW51</accession>
<protein>
    <submittedName>
        <fullName evidence="1">Uncharacterized protein</fullName>
    </submittedName>
</protein>
<proteinExistence type="predicted"/>
<dbReference type="Proteomes" id="UP001235744">
    <property type="component" value="Chromosome"/>
</dbReference>